<keyword evidence="5" id="KW-1185">Reference proteome</keyword>
<dbReference type="Gene3D" id="3.20.20.30">
    <property type="entry name" value="Luciferase-like domain"/>
    <property type="match status" value="1"/>
</dbReference>
<dbReference type="RefSeq" id="WP_408078988.1">
    <property type="nucleotide sequence ID" value="NZ_JBELQC010000002.1"/>
</dbReference>
<organism evidence="4 5">
    <name type="scientific">Sphingomonas plantiphila</name>
    <dbReference type="NCBI Taxonomy" id="3163295"/>
    <lineage>
        <taxon>Bacteria</taxon>
        <taxon>Pseudomonadati</taxon>
        <taxon>Pseudomonadota</taxon>
        <taxon>Alphaproteobacteria</taxon>
        <taxon>Sphingomonadales</taxon>
        <taxon>Sphingomonadaceae</taxon>
        <taxon>Sphingomonas</taxon>
    </lineage>
</organism>
<reference evidence="4 5" key="1">
    <citation type="submission" date="2024-06" db="EMBL/GenBank/DDBJ databases">
        <authorList>
            <person name="Kaempfer P."/>
            <person name="Viver T."/>
        </authorList>
    </citation>
    <scope>NUCLEOTIDE SEQUENCE [LARGE SCALE GENOMIC DNA]</scope>
    <source>
        <strain evidence="4 5">ST-64</strain>
    </source>
</reference>
<gene>
    <name evidence="4" type="ORF">ABS767_12930</name>
</gene>
<keyword evidence="2" id="KW-0503">Monooxygenase</keyword>
<dbReference type="SUPFAM" id="SSF51679">
    <property type="entry name" value="Bacterial luciferase-like"/>
    <property type="match status" value="1"/>
</dbReference>
<dbReference type="GO" id="GO:0016491">
    <property type="term" value="F:oxidoreductase activity"/>
    <property type="evidence" value="ECO:0007669"/>
    <property type="project" value="UniProtKB-KW"/>
</dbReference>
<dbReference type="InterPro" id="IPR050766">
    <property type="entry name" value="Bact_Lucif_Oxidored"/>
</dbReference>
<dbReference type="EMBL" id="JBELQC010000002">
    <property type="protein sequence ID" value="MFL9841872.1"/>
    <property type="molecule type" value="Genomic_DNA"/>
</dbReference>
<dbReference type="PANTHER" id="PTHR30137">
    <property type="entry name" value="LUCIFERASE-LIKE MONOOXYGENASE"/>
    <property type="match status" value="1"/>
</dbReference>
<dbReference type="PANTHER" id="PTHR30137:SF8">
    <property type="entry name" value="BLR5498 PROTEIN"/>
    <property type="match status" value="1"/>
</dbReference>
<sequence>MKFGIFYELQLPRPWHADSEYNLYHNALHQLELADRLGYDYAWEVEHHFLEEYSHSSAPEVFLAAAAQRTKQIRLGHGIFQLTTNHPAKLAAKVAALDLISDGRVEFGMGESASVTELGPFDVNFDDKRAIFEDAVRCITPMFGDAPVEYHGPYHDFPLRNVVPKPRQKPHPPMWTACSQLETIQYAGEKGFGALGFQFVSSDAARAWVHAYYNAFTKRRAPLADYQPNPNIALVSMFMCAETDEEAQRKADGATFFQFCLRYYGQSQDRERPAAGSVNMWELYNDWKRANPESAAAALRGGLIGSPETLRRKLRKFEESHIDQVILLNQAGMNTHEDICSSLELFAKEVMPEFHANIPAHEAWKAGVLSGEIQLEEIETEAFKQRYGAKALNIQPVKAA</sequence>
<evidence type="ECO:0000256" key="2">
    <source>
        <dbReference type="ARBA" id="ARBA00023033"/>
    </source>
</evidence>
<dbReference type="Pfam" id="PF00296">
    <property type="entry name" value="Bac_luciferase"/>
    <property type="match status" value="1"/>
</dbReference>
<evidence type="ECO:0000256" key="1">
    <source>
        <dbReference type="ARBA" id="ARBA00023002"/>
    </source>
</evidence>
<dbReference type="Proteomes" id="UP001629244">
    <property type="component" value="Unassembled WGS sequence"/>
</dbReference>
<accession>A0ABW8YPN3</accession>
<keyword evidence="1 4" id="KW-0560">Oxidoreductase</keyword>
<name>A0ABW8YPN3_9SPHN</name>
<dbReference type="InterPro" id="IPR036661">
    <property type="entry name" value="Luciferase-like_sf"/>
</dbReference>
<dbReference type="EC" id="1.-.-.-" evidence="4"/>
<evidence type="ECO:0000313" key="5">
    <source>
        <dbReference type="Proteomes" id="UP001629244"/>
    </source>
</evidence>
<comment type="caution">
    <text evidence="4">The sequence shown here is derived from an EMBL/GenBank/DDBJ whole genome shotgun (WGS) entry which is preliminary data.</text>
</comment>
<evidence type="ECO:0000313" key="4">
    <source>
        <dbReference type="EMBL" id="MFL9841872.1"/>
    </source>
</evidence>
<feature type="domain" description="Luciferase-like" evidence="3">
    <location>
        <begin position="1"/>
        <end position="323"/>
    </location>
</feature>
<proteinExistence type="predicted"/>
<dbReference type="InterPro" id="IPR011251">
    <property type="entry name" value="Luciferase-like_dom"/>
</dbReference>
<protein>
    <submittedName>
        <fullName evidence="4">LLM class flavin-dependent oxidoreductase</fullName>
        <ecNumber evidence="4">1.-.-.-</ecNumber>
    </submittedName>
</protein>
<evidence type="ECO:0000259" key="3">
    <source>
        <dbReference type="Pfam" id="PF00296"/>
    </source>
</evidence>